<dbReference type="eggNOG" id="COG1143">
    <property type="taxonomic scope" value="Bacteria"/>
</dbReference>
<dbReference type="PROSITE" id="PS00198">
    <property type="entry name" value="4FE4S_FER_1"/>
    <property type="match status" value="1"/>
</dbReference>
<dbReference type="RefSeq" id="WP_012064693.1">
    <property type="nucleotide sequence ID" value="NC_009633.1"/>
</dbReference>
<evidence type="ECO:0000256" key="2">
    <source>
        <dbReference type="ARBA" id="ARBA00013529"/>
    </source>
</evidence>
<dbReference type="SUPFAM" id="SSF54862">
    <property type="entry name" value="4Fe-4S ferredoxins"/>
    <property type="match status" value="1"/>
</dbReference>
<evidence type="ECO:0000256" key="3">
    <source>
        <dbReference type="ARBA" id="ARBA00022485"/>
    </source>
</evidence>
<dbReference type="PANTHER" id="PTHR24960:SF76">
    <property type="entry name" value="4FE-4S FERREDOXIN-TYPE DOMAIN-CONTAINING PROTEIN"/>
    <property type="match status" value="1"/>
</dbReference>
<dbReference type="EMBL" id="CP000724">
    <property type="protein sequence ID" value="ABR49733.1"/>
    <property type="molecule type" value="Genomic_DNA"/>
</dbReference>
<dbReference type="AlphaFoldDB" id="A6TU65"/>
<proteinExistence type="predicted"/>
<dbReference type="Pfam" id="PF13237">
    <property type="entry name" value="Fer4_10"/>
    <property type="match status" value="1"/>
</dbReference>
<keyword evidence="3" id="KW-0004">4Fe-4S</keyword>
<evidence type="ECO:0000256" key="4">
    <source>
        <dbReference type="ARBA" id="ARBA00022723"/>
    </source>
</evidence>
<feature type="domain" description="4Fe-4S ferredoxin-type" evidence="7">
    <location>
        <begin position="350"/>
        <end position="378"/>
    </location>
</feature>
<dbReference type="HOGENOM" id="CLU_058393_1_0_9"/>
<organism evidence="8 9">
    <name type="scientific">Alkaliphilus metalliredigens (strain QYMF)</name>
    <dbReference type="NCBI Taxonomy" id="293826"/>
    <lineage>
        <taxon>Bacteria</taxon>
        <taxon>Bacillati</taxon>
        <taxon>Bacillota</taxon>
        <taxon>Clostridia</taxon>
        <taxon>Peptostreptococcales</taxon>
        <taxon>Natronincolaceae</taxon>
        <taxon>Alkaliphilus</taxon>
    </lineage>
</organism>
<keyword evidence="6" id="KW-0411">Iron-sulfur</keyword>
<dbReference type="PROSITE" id="PS51379">
    <property type="entry name" value="4FE4S_FER_2"/>
    <property type="match status" value="2"/>
</dbReference>
<evidence type="ECO:0000313" key="8">
    <source>
        <dbReference type="EMBL" id="ABR49733.1"/>
    </source>
</evidence>
<protein>
    <recommendedName>
        <fullName evidence="2">Ferredoxin</fullName>
    </recommendedName>
</protein>
<keyword evidence="5" id="KW-0408">Iron</keyword>
<dbReference type="PANTHER" id="PTHR24960">
    <property type="entry name" value="PHOTOSYSTEM I IRON-SULFUR CENTER-RELATED"/>
    <property type="match status" value="1"/>
</dbReference>
<accession>A6TU65</accession>
<gene>
    <name evidence="8" type="ordered locus">Amet_3611</name>
</gene>
<dbReference type="Gene3D" id="3.30.70.20">
    <property type="match status" value="1"/>
</dbReference>
<dbReference type="Proteomes" id="UP000001572">
    <property type="component" value="Chromosome"/>
</dbReference>
<reference evidence="9" key="1">
    <citation type="journal article" date="2016" name="Genome Announc.">
        <title>Complete genome sequence of Alkaliphilus metalliredigens strain QYMF, an alkaliphilic and metal-reducing bacterium isolated from borax-contaminated leachate ponds.</title>
        <authorList>
            <person name="Hwang C."/>
            <person name="Copeland A."/>
            <person name="Lucas S."/>
            <person name="Lapidus A."/>
            <person name="Barry K."/>
            <person name="Detter J.C."/>
            <person name="Glavina Del Rio T."/>
            <person name="Hammon N."/>
            <person name="Israni S."/>
            <person name="Dalin E."/>
            <person name="Tice H."/>
            <person name="Pitluck S."/>
            <person name="Chertkov O."/>
            <person name="Brettin T."/>
            <person name="Bruce D."/>
            <person name="Han C."/>
            <person name="Schmutz J."/>
            <person name="Larimer F."/>
            <person name="Land M.L."/>
            <person name="Hauser L."/>
            <person name="Kyrpides N."/>
            <person name="Mikhailova N."/>
            <person name="Ye Q."/>
            <person name="Zhou J."/>
            <person name="Richardson P."/>
            <person name="Fields M.W."/>
        </authorList>
    </citation>
    <scope>NUCLEOTIDE SEQUENCE [LARGE SCALE GENOMIC DNA]</scope>
    <source>
        <strain evidence="9">QYMF</strain>
    </source>
</reference>
<sequence length="387" mass="42736">MGKLKKEIVSLIECKDYDYDLVKQSVVKSFENLGEISKFINKGDRVLLKLNLLMKKKPEDATTTHPMFTKALAEILINYGAEVIIGDSPGGPYNINLLKGVYRACGIEEIANEVGAQLNYNTNVVEIKNEEGLLLKKITAIEVLQEVDKVISVSKLKTHGMMMFTGAVKNMFGIVAGLEKAEYHVRMPGNVDFSNALVDICVASKPVLSFMDGIIGMEGDGPSAGDPRQIGAVIASTSPYHLDVVATSIIGLIPVKVPTIERCVERGLCRGTLEDIELKGENIDKFMIDDFIVPEIRSLDLLEGKLPKFLRDILNGALQPRPVFIHDRCIGCRDCANSCPPEVIKMINKKPIVDLHGCIRCFCCQELCPVKAVDIHRPLLMKWLAKL</sequence>
<evidence type="ECO:0000313" key="9">
    <source>
        <dbReference type="Proteomes" id="UP000001572"/>
    </source>
</evidence>
<name>A6TU65_ALKMQ</name>
<evidence type="ECO:0000259" key="7">
    <source>
        <dbReference type="PROSITE" id="PS51379"/>
    </source>
</evidence>
<dbReference type="eggNOG" id="COG2006">
    <property type="taxonomic scope" value="Bacteria"/>
</dbReference>
<dbReference type="InterPro" id="IPR017900">
    <property type="entry name" value="4Fe4S_Fe_S_CS"/>
</dbReference>
<evidence type="ECO:0000256" key="6">
    <source>
        <dbReference type="ARBA" id="ARBA00023014"/>
    </source>
</evidence>
<evidence type="ECO:0000256" key="1">
    <source>
        <dbReference type="ARBA" id="ARBA00003532"/>
    </source>
</evidence>
<dbReference type="KEGG" id="amt:Amet_3611"/>
<dbReference type="InterPro" id="IPR050157">
    <property type="entry name" value="PSI_iron-sulfur_center"/>
</dbReference>
<evidence type="ECO:0000256" key="5">
    <source>
        <dbReference type="ARBA" id="ARBA00023004"/>
    </source>
</evidence>
<dbReference type="InterPro" id="IPR007160">
    <property type="entry name" value="DUF362"/>
</dbReference>
<dbReference type="GO" id="GO:0051539">
    <property type="term" value="F:4 iron, 4 sulfur cluster binding"/>
    <property type="evidence" value="ECO:0007669"/>
    <property type="project" value="UniProtKB-KW"/>
</dbReference>
<dbReference type="STRING" id="293826.Amet_3611"/>
<feature type="domain" description="4Fe-4S ferredoxin-type" evidence="7">
    <location>
        <begin position="320"/>
        <end position="349"/>
    </location>
</feature>
<comment type="function">
    <text evidence="1">Ferredoxins are iron-sulfur proteins that transfer electrons in a wide variety of metabolic reactions.</text>
</comment>
<dbReference type="Pfam" id="PF04015">
    <property type="entry name" value="DUF362"/>
    <property type="match status" value="1"/>
</dbReference>
<keyword evidence="9" id="KW-1185">Reference proteome</keyword>
<dbReference type="GO" id="GO:0046872">
    <property type="term" value="F:metal ion binding"/>
    <property type="evidence" value="ECO:0007669"/>
    <property type="project" value="UniProtKB-KW"/>
</dbReference>
<keyword evidence="4" id="KW-0479">Metal-binding</keyword>
<dbReference type="InterPro" id="IPR017896">
    <property type="entry name" value="4Fe4S_Fe-S-bd"/>
</dbReference>